<dbReference type="InterPro" id="IPR029044">
    <property type="entry name" value="Nucleotide-diphossugar_trans"/>
</dbReference>
<dbReference type="PANTHER" id="PTHR43584:SF8">
    <property type="entry name" value="N-ACETYLMURAMATE ALPHA-1-PHOSPHATE URIDYLYLTRANSFERASE"/>
    <property type="match status" value="1"/>
</dbReference>
<dbReference type="SUPFAM" id="SSF53448">
    <property type="entry name" value="Nucleotide-diphospho-sugar transferases"/>
    <property type="match status" value="1"/>
</dbReference>
<dbReference type="EMBL" id="CAFBQP010000037">
    <property type="protein sequence ID" value="CAB5062058.1"/>
    <property type="molecule type" value="Genomic_DNA"/>
</dbReference>
<dbReference type="InterPro" id="IPR025877">
    <property type="entry name" value="MobA-like_NTP_Trfase"/>
</dbReference>
<dbReference type="Pfam" id="PF12804">
    <property type="entry name" value="NTP_transf_3"/>
    <property type="match status" value="1"/>
</dbReference>
<accession>A0A6J6RX99</accession>
<evidence type="ECO:0000256" key="2">
    <source>
        <dbReference type="ARBA" id="ARBA00022695"/>
    </source>
</evidence>
<name>A0A6J6RX99_9ZZZZ</name>
<dbReference type="AlphaFoldDB" id="A0A6J6RX99"/>
<feature type="domain" description="MobA-like NTP transferase" evidence="3">
    <location>
        <begin position="8"/>
        <end position="133"/>
    </location>
</feature>
<evidence type="ECO:0000259" key="3">
    <source>
        <dbReference type="Pfam" id="PF12804"/>
    </source>
</evidence>
<evidence type="ECO:0000313" key="6">
    <source>
        <dbReference type="EMBL" id="CAB4875427.1"/>
    </source>
</evidence>
<dbReference type="GO" id="GO:0016779">
    <property type="term" value="F:nucleotidyltransferase activity"/>
    <property type="evidence" value="ECO:0007669"/>
    <property type="project" value="UniProtKB-KW"/>
</dbReference>
<organism evidence="4">
    <name type="scientific">freshwater metagenome</name>
    <dbReference type="NCBI Taxonomy" id="449393"/>
    <lineage>
        <taxon>unclassified sequences</taxon>
        <taxon>metagenomes</taxon>
        <taxon>ecological metagenomes</taxon>
    </lineage>
</organism>
<keyword evidence="1" id="KW-0808">Transferase</keyword>
<dbReference type="PANTHER" id="PTHR43584">
    <property type="entry name" value="NUCLEOTIDYL TRANSFERASE"/>
    <property type="match status" value="1"/>
</dbReference>
<evidence type="ECO:0000313" key="4">
    <source>
        <dbReference type="EMBL" id="CAB4727115.1"/>
    </source>
</evidence>
<gene>
    <name evidence="4" type="ORF">UFOPK2602_02121</name>
    <name evidence="5" type="ORF">UFOPK2806_01180</name>
    <name evidence="6" type="ORF">UFOPK3417_00975</name>
    <name evidence="7" type="ORF">UFOPK4306_01117</name>
</gene>
<dbReference type="EMBL" id="CAFBLR010000084">
    <property type="protein sequence ID" value="CAB4875427.1"/>
    <property type="molecule type" value="Genomic_DNA"/>
</dbReference>
<dbReference type="EMBL" id="CAEZYY010000013">
    <property type="protein sequence ID" value="CAB4753834.1"/>
    <property type="molecule type" value="Genomic_DNA"/>
</dbReference>
<evidence type="ECO:0000313" key="5">
    <source>
        <dbReference type="EMBL" id="CAB4753834.1"/>
    </source>
</evidence>
<dbReference type="InterPro" id="IPR050065">
    <property type="entry name" value="GlmU-like"/>
</dbReference>
<dbReference type="Gene3D" id="3.90.550.10">
    <property type="entry name" value="Spore Coat Polysaccharide Biosynthesis Protein SpsA, Chain A"/>
    <property type="match status" value="1"/>
</dbReference>
<evidence type="ECO:0000256" key="1">
    <source>
        <dbReference type="ARBA" id="ARBA00022679"/>
    </source>
</evidence>
<dbReference type="EMBL" id="CAEZXX010000197">
    <property type="protein sequence ID" value="CAB4727115.1"/>
    <property type="molecule type" value="Genomic_DNA"/>
</dbReference>
<proteinExistence type="predicted"/>
<keyword evidence="2" id="KW-0548">Nucleotidyltransferase</keyword>
<evidence type="ECO:0000313" key="7">
    <source>
        <dbReference type="EMBL" id="CAB5062058.1"/>
    </source>
</evidence>
<protein>
    <submittedName>
        <fullName evidence="4">Unannotated protein</fullName>
    </submittedName>
</protein>
<sequence length="279" mass="30210">MTVGPSFVLLAAGIGRRYGGLKQLAPVGPNGEAIIDLTIADAAAAGFEEVVAIVRHSIADEIRTHIEQRSPIPLRLAFQDDLLPRRDKPWGTAHALLSAASLLEDRPFGIANADDYYDVDGIAALADWLTNRRRPNAACLVAYRLGDTLSDRGTVSRGICEVGASGELLRCVENLKIAREADGLVHSENGVLADDASASMNLFGFDPSVLDLVRADWEAWIPGKVHDEEDECRLPEVLNDLVATVRASVDVVRTTGSWMGITYTDDLEPTREALAHRFA</sequence>
<reference evidence="4" key="1">
    <citation type="submission" date="2020-05" db="EMBL/GenBank/DDBJ databases">
        <authorList>
            <person name="Chiriac C."/>
            <person name="Salcher M."/>
            <person name="Ghai R."/>
            <person name="Kavagutti S V."/>
        </authorList>
    </citation>
    <scope>NUCLEOTIDE SEQUENCE</scope>
</reference>